<keyword evidence="3" id="KW-1185">Reference proteome</keyword>
<reference evidence="2 3" key="1">
    <citation type="submission" date="2020-07" db="EMBL/GenBank/DDBJ databases">
        <title>Genomic Encyclopedia of Type Strains, Phase IV (KMG-V): Genome sequencing to study the core and pangenomes of soil and plant-associated prokaryotes.</title>
        <authorList>
            <person name="Whitman W."/>
        </authorList>
    </citation>
    <scope>NUCLEOTIDE SEQUENCE [LARGE SCALE GENOMIC DNA]</scope>
    <source>
        <strain evidence="2 3">X4EP2</strain>
    </source>
</reference>
<sequence>MPAPQSYKNHSKYDPLHHFVITPLLLLNLVFAFLFWNSDHHEHRTLSFCWIILAFTLILLSVKIRFYSLRIQDRLIRLEERLRLTALLPPAEHATIASFTTRQLIALRFASDSELPALARRTLAENLDPKQIKQAIQTWRPDYNRI</sequence>
<organism evidence="2 3">
    <name type="scientific">Granulicella arctica</name>
    <dbReference type="NCBI Taxonomy" id="940613"/>
    <lineage>
        <taxon>Bacteria</taxon>
        <taxon>Pseudomonadati</taxon>
        <taxon>Acidobacteriota</taxon>
        <taxon>Terriglobia</taxon>
        <taxon>Terriglobales</taxon>
        <taxon>Acidobacteriaceae</taxon>
        <taxon>Granulicella</taxon>
    </lineage>
</organism>
<protein>
    <submittedName>
        <fullName evidence="2">Uncharacterized protein</fullName>
    </submittedName>
</protein>
<accession>A0A7Y9PGV7</accession>
<feature type="transmembrane region" description="Helical" evidence="1">
    <location>
        <begin position="48"/>
        <end position="67"/>
    </location>
</feature>
<feature type="transmembrane region" description="Helical" evidence="1">
    <location>
        <begin position="16"/>
        <end position="36"/>
    </location>
</feature>
<keyword evidence="1" id="KW-0472">Membrane</keyword>
<comment type="caution">
    <text evidence="2">The sequence shown here is derived from an EMBL/GenBank/DDBJ whole genome shotgun (WGS) entry which is preliminary data.</text>
</comment>
<gene>
    <name evidence="2" type="ORF">HDF17_001989</name>
</gene>
<evidence type="ECO:0000256" key="1">
    <source>
        <dbReference type="SAM" id="Phobius"/>
    </source>
</evidence>
<dbReference type="InterPro" id="IPR045385">
    <property type="entry name" value="DUF6526"/>
</dbReference>
<dbReference type="EMBL" id="JACCCW010000002">
    <property type="protein sequence ID" value="NYF79669.1"/>
    <property type="molecule type" value="Genomic_DNA"/>
</dbReference>
<dbReference type="AlphaFoldDB" id="A0A7Y9PGV7"/>
<proteinExistence type="predicted"/>
<name>A0A7Y9PGV7_9BACT</name>
<dbReference type="Proteomes" id="UP000589520">
    <property type="component" value="Unassembled WGS sequence"/>
</dbReference>
<evidence type="ECO:0000313" key="3">
    <source>
        <dbReference type="Proteomes" id="UP000589520"/>
    </source>
</evidence>
<keyword evidence="1" id="KW-0812">Transmembrane</keyword>
<dbReference type="RefSeq" id="WP_179490481.1">
    <property type="nucleotide sequence ID" value="NZ_JACCCW010000002.1"/>
</dbReference>
<dbReference type="Pfam" id="PF20136">
    <property type="entry name" value="DUF6526"/>
    <property type="match status" value="1"/>
</dbReference>
<keyword evidence="1" id="KW-1133">Transmembrane helix</keyword>
<evidence type="ECO:0000313" key="2">
    <source>
        <dbReference type="EMBL" id="NYF79669.1"/>
    </source>
</evidence>